<sequence>MAVVQNFARIIEHLRAERGQRGRAASAVAVAFAAASCVAAPPAQTAAPAPPVSEAEPASNFSPRVESLLDEMTVDQKIGQLVQAAGGRSKSLNSRLTDAELDRVRAGKVGSYLHVAGAEPLGALQRVAVEESEHGIPLLFAMDVVHGYRTIFPVPIAIASSFDPSAWEEAARISAVEATSAGLHWTFAPMIDIARDPRWGRIVEGAGSDPYLSSQMAVAQVRGYQGTSLAEPDTILATAKHLGAYGAALGGRDYGSADISERTFHEVYLPPFYAAEKAGVGSYMTAFNDIGGEPVTGTEALVDGILRDQWGFDGLVVSDWNAIAELLNHGVASNRGEAGALALRAGVDMDMTSGVFGEDLAAMLESDPALKADLDLAVGHILSVKERLGLFDNPLAYHDTAREQASLLTPEHRAAAREIAVRSMVLLKNDNQTLPLNEPSGDILVIGTLAEDRMTQLGSWRARGEADDVVSILDGLTDGAPDGVNVRYEPGGGIQTVDETAIAAAVEAARAAGDVILVIGEDFDLSGEARSRSSVELPAGQKALADAVLAARPDAAVLLVTGRAMAIPDVAEKADAVLVTWMLGVEAGPAVADVVYGARMPAGRLPVDFPRATGQLPFTYSEPPSGRPANPDLSVDSNRYMDLPITPQFAFGHGLTYTTFTYGEPQLSKRAVGPMDAFYISVDVTNNGERDGEEVVQLYMRDTVSRTARPKKELRGFKRVSIPAGQSVTVTFSLSPAQSATYDGDGGWLIEPGRLDFMIGSSSDDIAGEVSVEVTEGAQTRVPAAAIETEVSVQ</sequence>
<evidence type="ECO:0000313" key="10">
    <source>
        <dbReference type="EMBL" id="RIJ32688.1"/>
    </source>
</evidence>
<dbReference type="EMBL" id="QWFX01000005">
    <property type="protein sequence ID" value="RIJ32688.1"/>
    <property type="molecule type" value="Genomic_DNA"/>
</dbReference>
<dbReference type="InterPro" id="IPR050288">
    <property type="entry name" value="Cellulose_deg_GH3"/>
</dbReference>
<dbReference type="PROSITE" id="PS00775">
    <property type="entry name" value="GLYCOSYL_HYDROL_F3"/>
    <property type="match status" value="1"/>
</dbReference>
<protein>
    <recommendedName>
        <fullName evidence="7">Beta-D-glucoside glucohydrolase</fullName>
    </recommendedName>
    <alternativeName>
        <fullName evidence="5">Cellobiase</fullName>
    </alternativeName>
    <alternativeName>
        <fullName evidence="6">Gentiobiase</fullName>
    </alternativeName>
</protein>
<dbReference type="Proteomes" id="UP000266385">
    <property type="component" value="Unassembled WGS sequence"/>
</dbReference>
<dbReference type="Pfam" id="PF00933">
    <property type="entry name" value="Glyco_hydro_3"/>
    <property type="match status" value="1"/>
</dbReference>
<evidence type="ECO:0000259" key="9">
    <source>
        <dbReference type="SMART" id="SM01217"/>
    </source>
</evidence>
<dbReference type="PANTHER" id="PTHR42715:SF10">
    <property type="entry name" value="BETA-GLUCOSIDASE"/>
    <property type="match status" value="1"/>
</dbReference>
<reference evidence="10 11" key="1">
    <citation type="submission" date="2018-08" db="EMBL/GenBank/DDBJ databases">
        <title>Henriciella mobilis sp. nov., isolated from seawater.</title>
        <authorList>
            <person name="Cheng H."/>
            <person name="Wu Y.-H."/>
            <person name="Xu X.-W."/>
            <person name="Guo L.-L."/>
        </authorList>
    </citation>
    <scope>NUCLEOTIDE SEQUENCE [LARGE SCALE GENOMIC DNA]</scope>
    <source>
        <strain evidence="10 11">JN25</strain>
    </source>
</reference>
<name>A0A399RNB2_9PROT</name>
<evidence type="ECO:0000256" key="6">
    <source>
        <dbReference type="ARBA" id="ARBA00032194"/>
    </source>
</evidence>
<accession>A0A399RNB2</accession>
<dbReference type="InterPro" id="IPR001764">
    <property type="entry name" value="Glyco_hydro_3_N"/>
</dbReference>
<dbReference type="RefSeq" id="WP_119374769.1">
    <property type="nucleotide sequence ID" value="NZ_QWFX01000005.1"/>
</dbReference>
<dbReference type="InterPro" id="IPR026891">
    <property type="entry name" value="Fn3-like"/>
</dbReference>
<dbReference type="SUPFAM" id="SSF51445">
    <property type="entry name" value="(Trans)glycosidases"/>
    <property type="match status" value="1"/>
</dbReference>
<evidence type="ECO:0000256" key="8">
    <source>
        <dbReference type="RuleBase" id="RU361161"/>
    </source>
</evidence>
<evidence type="ECO:0000256" key="3">
    <source>
        <dbReference type="ARBA" id="ARBA00023277"/>
    </source>
</evidence>
<dbReference type="Gene3D" id="3.40.50.1700">
    <property type="entry name" value="Glycoside hydrolase family 3 C-terminal domain"/>
    <property type="match status" value="1"/>
</dbReference>
<dbReference type="OrthoDB" id="9781691at2"/>
<dbReference type="FunFam" id="2.60.40.10:FF:000495">
    <property type="entry name" value="Periplasmic beta-glucosidase"/>
    <property type="match status" value="1"/>
</dbReference>
<keyword evidence="11" id="KW-1185">Reference proteome</keyword>
<dbReference type="InterPro" id="IPR002772">
    <property type="entry name" value="Glyco_hydro_3_C"/>
</dbReference>
<proteinExistence type="inferred from homology"/>
<evidence type="ECO:0000256" key="1">
    <source>
        <dbReference type="ARBA" id="ARBA00005336"/>
    </source>
</evidence>
<dbReference type="PRINTS" id="PR00133">
    <property type="entry name" value="GLHYDRLASE3"/>
</dbReference>
<evidence type="ECO:0000256" key="4">
    <source>
        <dbReference type="ARBA" id="ARBA00023295"/>
    </source>
</evidence>
<organism evidence="10 11">
    <name type="scientific">Henriciella mobilis</name>
    <dbReference type="NCBI Taxonomy" id="2305467"/>
    <lineage>
        <taxon>Bacteria</taxon>
        <taxon>Pseudomonadati</taxon>
        <taxon>Pseudomonadota</taxon>
        <taxon>Alphaproteobacteria</taxon>
        <taxon>Hyphomonadales</taxon>
        <taxon>Hyphomonadaceae</taxon>
        <taxon>Henriciella</taxon>
    </lineage>
</organism>
<keyword evidence="3" id="KW-0119">Carbohydrate metabolism</keyword>
<dbReference type="InterPro" id="IPR019800">
    <property type="entry name" value="Glyco_hydro_3_AS"/>
</dbReference>
<evidence type="ECO:0000256" key="5">
    <source>
        <dbReference type="ARBA" id="ARBA00031448"/>
    </source>
</evidence>
<dbReference type="InterPro" id="IPR036881">
    <property type="entry name" value="Glyco_hydro_3_C_sf"/>
</dbReference>
<evidence type="ECO:0000313" key="11">
    <source>
        <dbReference type="Proteomes" id="UP000266385"/>
    </source>
</evidence>
<dbReference type="Pfam" id="PF14310">
    <property type="entry name" value="Fn3-like"/>
    <property type="match status" value="1"/>
</dbReference>
<dbReference type="PANTHER" id="PTHR42715">
    <property type="entry name" value="BETA-GLUCOSIDASE"/>
    <property type="match status" value="1"/>
</dbReference>
<keyword evidence="4 8" id="KW-0326">Glycosidase</keyword>
<evidence type="ECO:0000256" key="7">
    <source>
        <dbReference type="ARBA" id="ARBA00032594"/>
    </source>
</evidence>
<dbReference type="GO" id="GO:0005975">
    <property type="term" value="P:carbohydrate metabolic process"/>
    <property type="evidence" value="ECO:0007669"/>
    <property type="project" value="InterPro"/>
</dbReference>
<comment type="similarity">
    <text evidence="1 8">Belongs to the glycosyl hydrolase 3 family.</text>
</comment>
<dbReference type="Gene3D" id="3.20.20.300">
    <property type="entry name" value="Glycoside hydrolase, family 3, N-terminal domain"/>
    <property type="match status" value="1"/>
</dbReference>
<dbReference type="Gene3D" id="2.60.40.10">
    <property type="entry name" value="Immunoglobulins"/>
    <property type="match status" value="1"/>
</dbReference>
<dbReference type="SUPFAM" id="SSF52279">
    <property type="entry name" value="Beta-D-glucan exohydrolase, C-terminal domain"/>
    <property type="match status" value="1"/>
</dbReference>
<dbReference type="Pfam" id="PF01915">
    <property type="entry name" value="Glyco_hydro_3_C"/>
    <property type="match status" value="1"/>
</dbReference>
<keyword evidence="2 8" id="KW-0378">Hydrolase</keyword>
<dbReference type="GO" id="GO:0008422">
    <property type="term" value="F:beta-glucosidase activity"/>
    <property type="evidence" value="ECO:0007669"/>
    <property type="project" value="UniProtKB-ARBA"/>
</dbReference>
<dbReference type="SMART" id="SM01217">
    <property type="entry name" value="Fn3_like"/>
    <property type="match status" value="1"/>
</dbReference>
<dbReference type="InterPro" id="IPR036962">
    <property type="entry name" value="Glyco_hydro_3_N_sf"/>
</dbReference>
<dbReference type="AlphaFoldDB" id="A0A399RNB2"/>
<dbReference type="InterPro" id="IPR017853">
    <property type="entry name" value="GH"/>
</dbReference>
<feature type="domain" description="Fibronectin type III-like" evidence="9">
    <location>
        <begin position="694"/>
        <end position="763"/>
    </location>
</feature>
<dbReference type="InterPro" id="IPR013783">
    <property type="entry name" value="Ig-like_fold"/>
</dbReference>
<evidence type="ECO:0000256" key="2">
    <source>
        <dbReference type="ARBA" id="ARBA00022801"/>
    </source>
</evidence>
<comment type="caution">
    <text evidence="10">The sequence shown here is derived from an EMBL/GenBank/DDBJ whole genome shotgun (WGS) entry which is preliminary data.</text>
</comment>
<gene>
    <name evidence="10" type="ORF">D1223_02215</name>
</gene>